<dbReference type="EMBL" id="JARKIE010000124">
    <property type="protein sequence ID" value="KAJ7680078.1"/>
    <property type="molecule type" value="Genomic_DNA"/>
</dbReference>
<dbReference type="AlphaFoldDB" id="A0AAD7D5M4"/>
<dbReference type="InterPro" id="IPR036770">
    <property type="entry name" value="Ankyrin_rpt-contain_sf"/>
</dbReference>
<evidence type="ECO:0000259" key="5">
    <source>
        <dbReference type="PROSITE" id="PS50865"/>
    </source>
</evidence>
<name>A0AAD7D5M4_MYCRO</name>
<proteinExistence type="predicted"/>
<evidence type="ECO:0000256" key="1">
    <source>
        <dbReference type="ARBA" id="ARBA00022723"/>
    </source>
</evidence>
<keyword evidence="7" id="KW-1185">Reference proteome</keyword>
<dbReference type="Pfam" id="PF01753">
    <property type="entry name" value="zf-MYND"/>
    <property type="match status" value="1"/>
</dbReference>
<dbReference type="PROSITE" id="PS50865">
    <property type="entry name" value="ZF_MYND_2"/>
    <property type="match status" value="1"/>
</dbReference>
<comment type="caution">
    <text evidence="6">The sequence shown here is derived from an EMBL/GenBank/DDBJ whole genome shotgun (WGS) entry which is preliminary data.</text>
</comment>
<feature type="domain" description="MYND-type" evidence="5">
    <location>
        <begin position="221"/>
        <end position="262"/>
    </location>
</feature>
<reference evidence="6" key="1">
    <citation type="submission" date="2023-03" db="EMBL/GenBank/DDBJ databases">
        <title>Massive genome expansion in bonnet fungi (Mycena s.s.) driven by repeated elements and novel gene families across ecological guilds.</title>
        <authorList>
            <consortium name="Lawrence Berkeley National Laboratory"/>
            <person name="Harder C.B."/>
            <person name="Miyauchi S."/>
            <person name="Viragh M."/>
            <person name="Kuo A."/>
            <person name="Thoen E."/>
            <person name="Andreopoulos B."/>
            <person name="Lu D."/>
            <person name="Skrede I."/>
            <person name="Drula E."/>
            <person name="Henrissat B."/>
            <person name="Morin E."/>
            <person name="Kohler A."/>
            <person name="Barry K."/>
            <person name="LaButti K."/>
            <person name="Morin E."/>
            <person name="Salamov A."/>
            <person name="Lipzen A."/>
            <person name="Mereny Z."/>
            <person name="Hegedus B."/>
            <person name="Baldrian P."/>
            <person name="Stursova M."/>
            <person name="Weitz H."/>
            <person name="Taylor A."/>
            <person name="Grigoriev I.V."/>
            <person name="Nagy L.G."/>
            <person name="Martin F."/>
            <person name="Kauserud H."/>
        </authorList>
    </citation>
    <scope>NUCLEOTIDE SEQUENCE</scope>
    <source>
        <strain evidence="6">CBHHK067</strain>
    </source>
</reference>
<gene>
    <name evidence="6" type="ORF">B0H17DRAFT_1161217</name>
</gene>
<protein>
    <recommendedName>
        <fullName evidence="5">MYND-type domain-containing protein</fullName>
    </recommendedName>
</protein>
<evidence type="ECO:0000256" key="3">
    <source>
        <dbReference type="ARBA" id="ARBA00022833"/>
    </source>
</evidence>
<organism evidence="6 7">
    <name type="scientific">Mycena rosella</name>
    <name type="common">Pink bonnet</name>
    <name type="synonym">Agaricus rosellus</name>
    <dbReference type="NCBI Taxonomy" id="1033263"/>
    <lineage>
        <taxon>Eukaryota</taxon>
        <taxon>Fungi</taxon>
        <taxon>Dikarya</taxon>
        <taxon>Basidiomycota</taxon>
        <taxon>Agaricomycotina</taxon>
        <taxon>Agaricomycetes</taxon>
        <taxon>Agaricomycetidae</taxon>
        <taxon>Agaricales</taxon>
        <taxon>Marasmiineae</taxon>
        <taxon>Mycenaceae</taxon>
        <taxon>Mycena</taxon>
    </lineage>
</organism>
<evidence type="ECO:0000313" key="6">
    <source>
        <dbReference type="EMBL" id="KAJ7680078.1"/>
    </source>
</evidence>
<dbReference type="Gene3D" id="6.10.140.2220">
    <property type="match status" value="1"/>
</dbReference>
<dbReference type="Gene3D" id="1.25.40.20">
    <property type="entry name" value="Ankyrin repeat-containing domain"/>
    <property type="match status" value="1"/>
</dbReference>
<evidence type="ECO:0000313" key="7">
    <source>
        <dbReference type="Proteomes" id="UP001221757"/>
    </source>
</evidence>
<keyword evidence="3" id="KW-0862">Zinc</keyword>
<accession>A0AAD7D5M4</accession>
<dbReference type="SUPFAM" id="SSF48403">
    <property type="entry name" value="Ankyrin repeat"/>
    <property type="match status" value="1"/>
</dbReference>
<dbReference type="InterPro" id="IPR002893">
    <property type="entry name" value="Znf_MYND"/>
</dbReference>
<keyword evidence="1" id="KW-0479">Metal-binding</keyword>
<keyword evidence="2 4" id="KW-0863">Zinc-finger</keyword>
<evidence type="ECO:0000256" key="2">
    <source>
        <dbReference type="ARBA" id="ARBA00022771"/>
    </source>
</evidence>
<dbReference type="Proteomes" id="UP001221757">
    <property type="component" value="Unassembled WGS sequence"/>
</dbReference>
<evidence type="ECO:0000256" key="4">
    <source>
        <dbReference type="PROSITE-ProRule" id="PRU00134"/>
    </source>
</evidence>
<sequence length="285" mass="31154">MKTKETPKGAEAQRLRTYCTSNTMQPRARHGRVRPLLGTGDVSQVRAEFERRVARHKEAAEASAAQEIYALCWGPTLLPIYLFLLHLRALFPGNAAIYLEIARFLIQTARVPIDGADVSGSQALSIAISTKPLVDFEYAQLLYDAGGDVNNRNRYGATTAHEIILIWDPEDKSAIARATGALEWFLAHGGNVNVADSDGLRLIAAADRERKVRAISPEGCCGFCGRNDLKILKCGKCKAVQYCVPSVRACQKLDWPYHKKNCVQAAVRPAAPAGGLSFLGTKFTP</sequence>
<dbReference type="SUPFAM" id="SSF144232">
    <property type="entry name" value="HIT/MYND zinc finger-like"/>
    <property type="match status" value="1"/>
</dbReference>
<dbReference type="GO" id="GO:0008270">
    <property type="term" value="F:zinc ion binding"/>
    <property type="evidence" value="ECO:0007669"/>
    <property type="project" value="UniProtKB-KW"/>
</dbReference>